<name>A0ACA9PZL3_9GLOM</name>
<evidence type="ECO:0000313" key="1">
    <source>
        <dbReference type="EMBL" id="CAG8730188.1"/>
    </source>
</evidence>
<organism evidence="1 2">
    <name type="scientific">Dentiscutata heterogama</name>
    <dbReference type="NCBI Taxonomy" id="1316150"/>
    <lineage>
        <taxon>Eukaryota</taxon>
        <taxon>Fungi</taxon>
        <taxon>Fungi incertae sedis</taxon>
        <taxon>Mucoromycota</taxon>
        <taxon>Glomeromycotina</taxon>
        <taxon>Glomeromycetes</taxon>
        <taxon>Diversisporales</taxon>
        <taxon>Gigasporaceae</taxon>
        <taxon>Dentiscutata</taxon>
    </lineage>
</organism>
<feature type="non-terminal residue" evidence="1">
    <location>
        <position position="1"/>
    </location>
</feature>
<comment type="caution">
    <text evidence="1">The sequence shown here is derived from an EMBL/GenBank/DDBJ whole genome shotgun (WGS) entry which is preliminary data.</text>
</comment>
<accession>A0ACA9PZL3</accession>
<keyword evidence="2" id="KW-1185">Reference proteome</keyword>
<dbReference type="EMBL" id="CAJVPU010036469">
    <property type="protein sequence ID" value="CAG8730188.1"/>
    <property type="molecule type" value="Genomic_DNA"/>
</dbReference>
<evidence type="ECO:0000313" key="2">
    <source>
        <dbReference type="Proteomes" id="UP000789702"/>
    </source>
</evidence>
<proteinExistence type="predicted"/>
<protein>
    <submittedName>
        <fullName evidence="1">17090_t:CDS:1</fullName>
    </submittedName>
</protein>
<dbReference type="Proteomes" id="UP000789702">
    <property type="component" value="Unassembled WGS sequence"/>
</dbReference>
<sequence length="44" mass="4844">LCEAAIAAPKPPKVVLYKILRGIKTLAVPVNKREKHPRASQSNH</sequence>
<gene>
    <name evidence="1" type="ORF">DHETER_LOCUS13388</name>
</gene>
<reference evidence="1" key="1">
    <citation type="submission" date="2021-06" db="EMBL/GenBank/DDBJ databases">
        <authorList>
            <person name="Kallberg Y."/>
            <person name="Tangrot J."/>
            <person name="Rosling A."/>
        </authorList>
    </citation>
    <scope>NUCLEOTIDE SEQUENCE</scope>
    <source>
        <strain evidence="1">IL203A</strain>
    </source>
</reference>
<feature type="non-terminal residue" evidence="1">
    <location>
        <position position="44"/>
    </location>
</feature>